<dbReference type="AlphaFoldDB" id="A0A0P6FCD0"/>
<feature type="chain" id="PRO_5007424543" description="C1q domain-containing protein" evidence="4">
    <location>
        <begin position="19"/>
        <end position="245"/>
    </location>
</feature>
<evidence type="ECO:0000256" key="3">
    <source>
        <dbReference type="ARBA" id="ARBA00022729"/>
    </source>
</evidence>
<evidence type="ECO:0008006" key="6">
    <source>
        <dbReference type="Google" id="ProtNLM"/>
    </source>
</evidence>
<evidence type="ECO:0000256" key="2">
    <source>
        <dbReference type="ARBA" id="ARBA00022525"/>
    </source>
</evidence>
<dbReference type="EMBL" id="GDIQ01064530">
    <property type="protein sequence ID" value="JAN30207.1"/>
    <property type="molecule type" value="Transcribed_RNA"/>
</dbReference>
<keyword evidence="3 4" id="KW-0732">Signal</keyword>
<dbReference type="SUPFAM" id="SSF49842">
    <property type="entry name" value="TNF-like"/>
    <property type="match status" value="1"/>
</dbReference>
<proteinExistence type="predicted"/>
<evidence type="ECO:0000256" key="4">
    <source>
        <dbReference type="SAM" id="SignalP"/>
    </source>
</evidence>
<keyword evidence="2" id="KW-0964">Secreted</keyword>
<evidence type="ECO:0000313" key="5">
    <source>
        <dbReference type="EMBL" id="JAN43851.1"/>
    </source>
</evidence>
<dbReference type="Gene3D" id="2.60.120.40">
    <property type="match status" value="1"/>
</dbReference>
<name>A0A0P6FCD0_9CRUS</name>
<dbReference type="GO" id="GO:0005615">
    <property type="term" value="C:extracellular space"/>
    <property type="evidence" value="ECO:0007669"/>
    <property type="project" value="TreeGrafter"/>
</dbReference>
<evidence type="ECO:0000256" key="1">
    <source>
        <dbReference type="ARBA" id="ARBA00004613"/>
    </source>
</evidence>
<dbReference type="PANTHER" id="PTHR22923">
    <property type="entry name" value="CEREBELLIN-RELATED"/>
    <property type="match status" value="1"/>
</dbReference>
<comment type="subcellular location">
    <subcellularLocation>
        <location evidence="1">Secreted</location>
    </subcellularLocation>
</comment>
<accession>A0A0P6FCD0</accession>
<organism evidence="5">
    <name type="scientific">Daphnia magna</name>
    <dbReference type="NCBI Taxonomy" id="35525"/>
    <lineage>
        <taxon>Eukaryota</taxon>
        <taxon>Metazoa</taxon>
        <taxon>Ecdysozoa</taxon>
        <taxon>Arthropoda</taxon>
        <taxon>Crustacea</taxon>
        <taxon>Branchiopoda</taxon>
        <taxon>Diplostraca</taxon>
        <taxon>Cladocera</taxon>
        <taxon>Anomopoda</taxon>
        <taxon>Daphniidae</taxon>
        <taxon>Daphnia</taxon>
    </lineage>
</organism>
<sequence length="245" mass="27943">MCHVVLLMCTLGSWTALAQVISRPMPKVLEVEIGKERLVKFYLGKDVNEETIKTIEKQKELLTTFLRQKESLLPLPSPDDGVQAAFHFYKVEPIKTMNVTRISVIPSDFVLLNNGAVMEPNDLRFTTPVKGNYYFSLTVKKPLEGPYSNLLVKFYRNGTVILPTNPEEKGVLNTVITTKDGQPEEDQNWLLRNVEMTLPLEANDKVRVQIEVDGNEENEQSLATDKITQWYYGITSYRGFIIKKT</sequence>
<dbReference type="InterPro" id="IPR008983">
    <property type="entry name" value="Tumour_necrosis_fac-like_dom"/>
</dbReference>
<protein>
    <recommendedName>
        <fullName evidence="6">C1q domain-containing protein</fullName>
    </recommendedName>
</protein>
<dbReference type="OrthoDB" id="10345249at2759"/>
<feature type="signal peptide" evidence="4">
    <location>
        <begin position="1"/>
        <end position="18"/>
    </location>
</feature>
<dbReference type="EMBL" id="GDIQ01063027">
    <property type="protein sequence ID" value="JAN31710.1"/>
    <property type="molecule type" value="Transcribed_RNA"/>
</dbReference>
<dbReference type="EMBL" id="GDIQ01050886">
    <property type="protein sequence ID" value="JAN43851.1"/>
    <property type="molecule type" value="Transcribed_RNA"/>
</dbReference>
<dbReference type="PANTHER" id="PTHR22923:SF62">
    <property type="entry name" value="CVP18"/>
    <property type="match status" value="1"/>
</dbReference>
<dbReference type="InterPro" id="IPR050822">
    <property type="entry name" value="Cerebellin_Synaptic_Org"/>
</dbReference>
<reference evidence="5" key="1">
    <citation type="submission" date="2015-10" db="EMBL/GenBank/DDBJ databases">
        <title>EvidentialGene: Evidence-directed Construction of Complete mRNA Transcriptomes without Genomes.</title>
        <authorList>
            <person name="Gilbert D.G."/>
        </authorList>
    </citation>
    <scope>NUCLEOTIDE SEQUENCE</scope>
</reference>